<protein>
    <submittedName>
        <fullName evidence="1">Uncharacterized protein</fullName>
    </submittedName>
</protein>
<name>A0A1R2AX38_9CILI</name>
<dbReference type="Gene3D" id="2.120.10.80">
    <property type="entry name" value="Kelch-type beta propeller"/>
    <property type="match status" value="1"/>
</dbReference>
<dbReference type="OrthoDB" id="6482909at2759"/>
<dbReference type="SUPFAM" id="SSF117281">
    <property type="entry name" value="Kelch motif"/>
    <property type="match status" value="1"/>
</dbReference>
<reference evidence="1 2" key="1">
    <citation type="submission" date="2016-11" db="EMBL/GenBank/DDBJ databases">
        <title>The macronuclear genome of Stentor coeruleus: a giant cell with tiny introns.</title>
        <authorList>
            <person name="Slabodnick M."/>
            <person name="Ruby J.G."/>
            <person name="Reiff S.B."/>
            <person name="Swart E.C."/>
            <person name="Gosai S."/>
            <person name="Prabakaran S."/>
            <person name="Witkowska E."/>
            <person name="Larue G.E."/>
            <person name="Fisher S."/>
            <person name="Freeman R.M."/>
            <person name="Gunawardena J."/>
            <person name="Chu W."/>
            <person name="Stover N.A."/>
            <person name="Gregory B.D."/>
            <person name="Nowacki M."/>
            <person name="Derisi J."/>
            <person name="Roy S.W."/>
            <person name="Marshall W.F."/>
            <person name="Sood P."/>
        </authorList>
    </citation>
    <scope>NUCLEOTIDE SEQUENCE [LARGE SCALE GENOMIC DNA]</scope>
    <source>
        <strain evidence="1">WM001</strain>
    </source>
</reference>
<dbReference type="EMBL" id="MPUH01001242">
    <property type="protein sequence ID" value="OMJ69084.1"/>
    <property type="molecule type" value="Genomic_DNA"/>
</dbReference>
<proteinExistence type="predicted"/>
<organism evidence="1 2">
    <name type="scientific">Stentor coeruleus</name>
    <dbReference type="NCBI Taxonomy" id="5963"/>
    <lineage>
        <taxon>Eukaryota</taxon>
        <taxon>Sar</taxon>
        <taxon>Alveolata</taxon>
        <taxon>Ciliophora</taxon>
        <taxon>Postciliodesmatophora</taxon>
        <taxon>Heterotrichea</taxon>
        <taxon>Heterotrichida</taxon>
        <taxon>Stentoridae</taxon>
        <taxon>Stentor</taxon>
    </lineage>
</organism>
<comment type="caution">
    <text evidence="1">The sequence shown here is derived from an EMBL/GenBank/DDBJ whole genome shotgun (WGS) entry which is preliminary data.</text>
</comment>
<evidence type="ECO:0000313" key="1">
    <source>
        <dbReference type="EMBL" id="OMJ69084.1"/>
    </source>
</evidence>
<dbReference type="AlphaFoldDB" id="A0A1R2AX38"/>
<dbReference type="SMART" id="SM00612">
    <property type="entry name" value="Kelch"/>
    <property type="match status" value="1"/>
</dbReference>
<dbReference type="Proteomes" id="UP000187209">
    <property type="component" value="Unassembled WGS sequence"/>
</dbReference>
<accession>A0A1R2AX38</accession>
<evidence type="ECO:0000313" key="2">
    <source>
        <dbReference type="Proteomes" id="UP000187209"/>
    </source>
</evidence>
<dbReference type="InterPro" id="IPR015915">
    <property type="entry name" value="Kelch-typ_b-propeller"/>
</dbReference>
<gene>
    <name evidence="1" type="ORF">SteCoe_33284</name>
</gene>
<dbReference type="InterPro" id="IPR006652">
    <property type="entry name" value="Kelch_1"/>
</dbReference>
<keyword evidence="2" id="KW-1185">Reference proteome</keyword>
<sequence length="259" mass="29690">MGTLEENDEIIETALYFFKRKTTELIEYDPENYERKIEIANLTENQGCLSAICRIPGNKIFHSGGLHDDHLNPTFIINLDTNTYENLPKLKPNHTACATYYKGKVYIFGGHTRFQSAIACNTFDLESKSWIPLADMPIATSSTSVLVINDKFLISGYENFLQEYNVFTNSFESISEDLYINPINLLIKDDNRICLMSNSIYVADINDIKNWKHVGETTLFYSSTSKPVVRGRFAYFSDCNCNIYLFGLDSYKIECIARF</sequence>